<evidence type="ECO:0000256" key="4">
    <source>
        <dbReference type="ARBA" id="ARBA00022801"/>
    </source>
</evidence>
<keyword evidence="8" id="KW-0812">Transmembrane</keyword>
<dbReference type="STRING" id="1798507.A3A34_00145"/>
<comment type="subunit">
    <text evidence="7">Homodimer, forms a heterotetramer with a Cas1 homodimer.</text>
</comment>
<comment type="caution">
    <text evidence="10">The sequence shown here is derived from an EMBL/GenBank/DDBJ whole genome shotgun (WGS) entry which is preliminary data.</text>
</comment>
<dbReference type="Gene3D" id="3.30.70.2650">
    <property type="match status" value="1"/>
</dbReference>
<dbReference type="GO" id="GO:0006351">
    <property type="term" value="P:DNA-templated transcription"/>
    <property type="evidence" value="ECO:0007669"/>
    <property type="project" value="TreeGrafter"/>
</dbReference>
<evidence type="ECO:0000256" key="1">
    <source>
        <dbReference type="ARBA" id="ARBA00022722"/>
    </source>
</evidence>
<evidence type="ECO:0000256" key="2">
    <source>
        <dbReference type="ARBA" id="ARBA00022723"/>
    </source>
</evidence>
<dbReference type="EMBL" id="MFLU01000021">
    <property type="protein sequence ID" value="OGG73369.1"/>
    <property type="molecule type" value="Genomic_DNA"/>
</dbReference>
<evidence type="ECO:0000259" key="9">
    <source>
        <dbReference type="Pfam" id="PF20803"/>
    </source>
</evidence>
<sequence length="215" mass="25176">MGTQEKELVLRRRKGYVQTALLVTIALAGVLLVTAAAPNALQLFGGLGRRRKRFADQSRSTLSALAKKGDVRFENRDGKKFVRITEQGKRTLSLALYKERLRMSKKRKWDKRWRFIIFDIPEKRNSARKRLRLLMRQFGFLRIQDSVWAYPYDCEEVVALAKAELRLGKDVLYMIVESVENDNWMRRHFGLPEKNRRVEIKVPGTSFDILSILYK</sequence>
<dbReference type="GO" id="GO:0051607">
    <property type="term" value="P:defense response to virus"/>
    <property type="evidence" value="ECO:0007669"/>
    <property type="project" value="UniProtKB-UniRule"/>
</dbReference>
<keyword evidence="4 7" id="KW-0378">Hydrolase</keyword>
<dbReference type="InterPro" id="IPR021127">
    <property type="entry name" value="CRISPR_associated_Cas2"/>
</dbReference>
<evidence type="ECO:0000256" key="6">
    <source>
        <dbReference type="ARBA" id="ARBA00023118"/>
    </source>
</evidence>
<dbReference type="GO" id="GO:0004521">
    <property type="term" value="F:RNA endonuclease activity"/>
    <property type="evidence" value="ECO:0007669"/>
    <property type="project" value="InterPro"/>
</dbReference>
<keyword evidence="5 7" id="KW-0460">Magnesium</keyword>
<dbReference type="GO" id="GO:0043571">
    <property type="term" value="P:maintenance of CRISPR repeat elements"/>
    <property type="evidence" value="ECO:0007669"/>
    <property type="project" value="UniProtKB-UniRule"/>
</dbReference>
<keyword evidence="6 7" id="KW-0051">Antiviral defense</keyword>
<dbReference type="GO" id="GO:0046872">
    <property type="term" value="F:metal ion binding"/>
    <property type="evidence" value="ECO:0007669"/>
    <property type="project" value="UniProtKB-UniRule"/>
</dbReference>
<keyword evidence="8" id="KW-1133">Transmembrane helix</keyword>
<feature type="binding site" evidence="7">
    <location>
        <position position="119"/>
    </location>
    <ligand>
        <name>Mg(2+)</name>
        <dbReference type="ChEBI" id="CHEBI:18420"/>
        <note>catalytic</note>
    </ligand>
</feature>
<dbReference type="PANTHER" id="PTHR30319">
    <property type="entry name" value="PHENYLACETIC ACID REGULATOR-RELATED TRANSCRIPTIONAL REPRESSOR"/>
    <property type="match status" value="1"/>
</dbReference>
<feature type="domain" description="Transcriptional repressor PaaX-like central Cas2-like" evidence="9">
    <location>
        <begin position="107"/>
        <end position="180"/>
    </location>
</feature>
<comment type="cofactor">
    <cofactor evidence="7">
        <name>Mg(2+)</name>
        <dbReference type="ChEBI" id="CHEBI:18420"/>
    </cofactor>
</comment>
<dbReference type="EC" id="3.1.-.-" evidence="7"/>
<evidence type="ECO:0000313" key="11">
    <source>
        <dbReference type="Proteomes" id="UP000178587"/>
    </source>
</evidence>
<evidence type="ECO:0000313" key="10">
    <source>
        <dbReference type="EMBL" id="OGG73369.1"/>
    </source>
</evidence>
<protein>
    <recommendedName>
        <fullName evidence="7">CRISPR-associated endoribonuclease Cas2</fullName>
        <ecNumber evidence="7">3.1.-.-</ecNumber>
    </recommendedName>
</protein>
<dbReference type="Pfam" id="PF20803">
    <property type="entry name" value="PaaX_M"/>
    <property type="match status" value="1"/>
</dbReference>
<dbReference type="GO" id="GO:0016787">
    <property type="term" value="F:hydrolase activity"/>
    <property type="evidence" value="ECO:0007669"/>
    <property type="project" value="UniProtKB-KW"/>
</dbReference>
<evidence type="ECO:0000256" key="5">
    <source>
        <dbReference type="ARBA" id="ARBA00022842"/>
    </source>
</evidence>
<dbReference type="Proteomes" id="UP000178587">
    <property type="component" value="Unassembled WGS sequence"/>
</dbReference>
<dbReference type="SUPFAM" id="SSF143430">
    <property type="entry name" value="TTP0101/SSO1404-like"/>
    <property type="match status" value="1"/>
</dbReference>
<comment type="function">
    <text evidence="7">CRISPR (clustered regularly interspaced short palindromic repeat), is an adaptive immune system that provides protection against mobile genetic elements (viruses, transposable elements and conjugative plasmids). CRISPR clusters contain sequences complementary to antecedent mobile elements and target invading nucleic acids. CRISPR clusters are transcribed and processed into CRISPR RNA (crRNA). Functions as a ssRNA-specific endoribonuclease. Involved in the integration of spacer DNA into the CRISPR cassette.</text>
</comment>
<dbReference type="AlphaFoldDB" id="A0A1F6EIA7"/>
<feature type="transmembrane region" description="Helical" evidence="8">
    <location>
        <begin position="20"/>
        <end position="44"/>
    </location>
</feature>
<dbReference type="PANTHER" id="PTHR30319:SF1">
    <property type="entry name" value="TRANSCRIPTIONAL REPRESSOR PAAX"/>
    <property type="match status" value="1"/>
</dbReference>
<evidence type="ECO:0000256" key="3">
    <source>
        <dbReference type="ARBA" id="ARBA00022759"/>
    </source>
</evidence>
<dbReference type="HAMAP" id="MF_01471">
    <property type="entry name" value="Cas2"/>
    <property type="match status" value="1"/>
</dbReference>
<dbReference type="InterPro" id="IPR048846">
    <property type="entry name" value="PaaX-like_central"/>
</dbReference>
<keyword evidence="3 7" id="KW-0255">Endonuclease</keyword>
<keyword evidence="2 7" id="KW-0479">Metal-binding</keyword>
<gene>
    <name evidence="7" type="primary">cas2</name>
    <name evidence="10" type="ORF">A3A34_00145</name>
</gene>
<evidence type="ECO:0000256" key="7">
    <source>
        <dbReference type="HAMAP-Rule" id="MF_01471"/>
    </source>
</evidence>
<name>A0A1F6EIA7_9BACT</name>
<accession>A0A1F6EIA7</accession>
<evidence type="ECO:0000256" key="8">
    <source>
        <dbReference type="SAM" id="Phobius"/>
    </source>
</evidence>
<reference evidence="10 11" key="1">
    <citation type="journal article" date="2016" name="Nat. Commun.">
        <title>Thousands of microbial genomes shed light on interconnected biogeochemical processes in an aquifer system.</title>
        <authorList>
            <person name="Anantharaman K."/>
            <person name="Brown C.T."/>
            <person name="Hug L.A."/>
            <person name="Sharon I."/>
            <person name="Castelle C.J."/>
            <person name="Probst A.J."/>
            <person name="Thomas B.C."/>
            <person name="Singh A."/>
            <person name="Wilkins M.J."/>
            <person name="Karaoz U."/>
            <person name="Brodie E.L."/>
            <person name="Williams K.H."/>
            <person name="Hubbard S.S."/>
            <person name="Banfield J.F."/>
        </authorList>
    </citation>
    <scope>NUCLEOTIDE SEQUENCE [LARGE SCALE GENOMIC DNA]</scope>
</reference>
<comment type="similarity">
    <text evidence="7">Belongs to the CRISPR-associated endoribonuclease Cas2 protein family.</text>
</comment>
<keyword evidence="8" id="KW-0472">Membrane</keyword>
<keyword evidence="1 7" id="KW-0540">Nuclease</keyword>
<organism evidence="10 11">
    <name type="scientific">Candidatus Kaiserbacteria bacterium RIFCSPLOWO2_01_FULL_50_24</name>
    <dbReference type="NCBI Taxonomy" id="1798507"/>
    <lineage>
        <taxon>Bacteria</taxon>
        <taxon>Candidatus Kaiseribacteriota</taxon>
    </lineage>
</organism>
<proteinExistence type="inferred from homology"/>